<dbReference type="InterPro" id="IPR027417">
    <property type="entry name" value="P-loop_NTPase"/>
</dbReference>
<evidence type="ECO:0000259" key="1">
    <source>
        <dbReference type="Pfam" id="PF09107"/>
    </source>
</evidence>
<dbReference type="SUPFAM" id="SSF52540">
    <property type="entry name" value="P-loop containing nucleoside triphosphate hydrolases"/>
    <property type="match status" value="1"/>
</dbReference>
<dbReference type="Gene3D" id="2.40.30.10">
    <property type="entry name" value="Translation factors"/>
    <property type="match status" value="1"/>
</dbReference>
<keyword evidence="3" id="KW-1185">Reference proteome</keyword>
<dbReference type="GO" id="GO:0003723">
    <property type="term" value="F:RNA binding"/>
    <property type="evidence" value="ECO:0007669"/>
    <property type="project" value="InterPro"/>
</dbReference>
<organism evidence="2 3">
    <name type="scientific">Kibdelosporangium aridum</name>
    <dbReference type="NCBI Taxonomy" id="2030"/>
    <lineage>
        <taxon>Bacteria</taxon>
        <taxon>Bacillati</taxon>
        <taxon>Actinomycetota</taxon>
        <taxon>Actinomycetes</taxon>
        <taxon>Pseudonocardiales</taxon>
        <taxon>Pseudonocardiaceae</taxon>
        <taxon>Kibdelosporangium</taxon>
    </lineage>
</organism>
<dbReference type="EMBL" id="FWXV01000005">
    <property type="protein sequence ID" value="SMD18205.1"/>
    <property type="molecule type" value="Genomic_DNA"/>
</dbReference>
<keyword evidence="2" id="KW-0648">Protein biosynthesis</keyword>
<dbReference type="PANTHER" id="PTHR43721:SF22">
    <property type="entry name" value="ELONGATION FACTOR TU, MITOCHONDRIAL"/>
    <property type="match status" value="1"/>
</dbReference>
<dbReference type="Pfam" id="PF09107">
    <property type="entry name" value="WHD_3rd_SelB"/>
    <property type="match status" value="1"/>
</dbReference>
<dbReference type="PANTHER" id="PTHR43721">
    <property type="entry name" value="ELONGATION FACTOR TU-RELATED"/>
    <property type="match status" value="1"/>
</dbReference>
<evidence type="ECO:0000313" key="2">
    <source>
        <dbReference type="EMBL" id="SMD18205.1"/>
    </source>
</evidence>
<keyword evidence="2" id="KW-0251">Elongation factor</keyword>
<evidence type="ECO:0000313" key="3">
    <source>
        <dbReference type="Proteomes" id="UP000192674"/>
    </source>
</evidence>
<dbReference type="GO" id="GO:0005737">
    <property type="term" value="C:cytoplasm"/>
    <property type="evidence" value="ECO:0007669"/>
    <property type="project" value="InterPro"/>
</dbReference>
<dbReference type="AlphaFoldDB" id="A0A1W2F8K9"/>
<proteinExistence type="predicted"/>
<dbReference type="InterPro" id="IPR009000">
    <property type="entry name" value="Transl_B-barrel_sf"/>
</dbReference>
<dbReference type="SUPFAM" id="SSF50447">
    <property type="entry name" value="Translation proteins"/>
    <property type="match status" value="1"/>
</dbReference>
<accession>A0A1W2F8K9</accession>
<feature type="domain" description="Elongation factor SelB fourth winged-helix" evidence="1">
    <location>
        <begin position="521"/>
        <end position="561"/>
    </location>
</feature>
<sequence length="573" mass="61718">MPNAWCGAICAMWVIATAGHADHGKSTLVERLTGMTPTLGSAWTKLPSGRMVELVDLPAAATLTGICPVSAVLLVVAADSGWMPQSSEHLAALHALGIRQGLLVVTRSDLADPLPTLRRARAELAGTSLAEAEPVVVSGLTGEGIAELRHALDRLADRMPLPDPAAAVRLWVDETAGTVVTGTLPVGTLHTGDELVVAPTGRRVRIESLESLGQPMTAVTGAGRVAMKVDGINPRRMRRGQALVALNSWRFVSVIDVRLKMLDKSGMPARELVLHIGSAGIPAHVRHLGPSVARLTLRSPLPLRIGDSGLLHDPQRHLVVAGVTVLDILPPDLRLGGAMVERAVELSKRDITTDGMQELRRRGMVRRSDLVAMGCTVPRAPSVGEWLFDPDRFQKLRQSLLEAVREYAARHPEDPAMPKPVAAQVLGLPDRRLVEPLARASRGLGVRMLGGRLVLGPRDALEKLIDDLAMEPFAAPEQPRLNELGLTAKRLNAAVARGMLIRLADGVYLRPDAIDLAKAVLTELPETFTVAQVRTALRTSRRVAVPLLELLDARGVTERLDASQRRLRKGRRS</sequence>
<dbReference type="Proteomes" id="UP000192674">
    <property type="component" value="Unassembled WGS sequence"/>
</dbReference>
<dbReference type="InterPro" id="IPR050055">
    <property type="entry name" value="EF-Tu_GTPase"/>
</dbReference>
<dbReference type="GO" id="GO:0005525">
    <property type="term" value="F:GTP binding"/>
    <property type="evidence" value="ECO:0007669"/>
    <property type="project" value="InterPro"/>
</dbReference>
<dbReference type="InterPro" id="IPR036388">
    <property type="entry name" value="WH-like_DNA-bd_sf"/>
</dbReference>
<protein>
    <submittedName>
        <fullName evidence="2">Selenocysteine-specific elongation factor</fullName>
    </submittedName>
</protein>
<dbReference type="GO" id="GO:0003746">
    <property type="term" value="F:translation elongation factor activity"/>
    <property type="evidence" value="ECO:0007669"/>
    <property type="project" value="UniProtKB-KW"/>
</dbReference>
<dbReference type="InterPro" id="IPR015191">
    <property type="entry name" value="SelB_WHD4"/>
</dbReference>
<dbReference type="GO" id="GO:0001514">
    <property type="term" value="P:selenocysteine incorporation"/>
    <property type="evidence" value="ECO:0007669"/>
    <property type="project" value="InterPro"/>
</dbReference>
<name>A0A1W2F8K9_KIBAR</name>
<gene>
    <name evidence="2" type="ORF">SAMN05661093_05718</name>
</gene>
<reference evidence="2 3" key="1">
    <citation type="submission" date="2017-04" db="EMBL/GenBank/DDBJ databases">
        <authorList>
            <person name="Afonso C.L."/>
            <person name="Miller P.J."/>
            <person name="Scott M.A."/>
            <person name="Spackman E."/>
            <person name="Goraichik I."/>
            <person name="Dimitrov K.M."/>
            <person name="Suarez D.L."/>
            <person name="Swayne D.E."/>
        </authorList>
    </citation>
    <scope>NUCLEOTIDE SEQUENCE [LARGE SCALE GENOMIC DNA]</scope>
    <source>
        <strain evidence="2 3">DSM 43828</strain>
    </source>
</reference>
<dbReference type="Gene3D" id="1.10.10.10">
    <property type="entry name" value="Winged helix-like DNA-binding domain superfamily/Winged helix DNA-binding domain"/>
    <property type="match status" value="1"/>
</dbReference>
<dbReference type="Gene3D" id="3.40.50.300">
    <property type="entry name" value="P-loop containing nucleotide triphosphate hydrolases"/>
    <property type="match status" value="1"/>
</dbReference>